<dbReference type="EMBL" id="VFOR01000004">
    <property type="protein sequence ID" value="TQL56620.1"/>
    <property type="molecule type" value="Genomic_DNA"/>
</dbReference>
<protein>
    <recommendedName>
        <fullName evidence="3">MinD-like ATPase involved in chromosome partitioning or flagellar assembly</fullName>
    </recommendedName>
</protein>
<evidence type="ECO:0008006" key="3">
    <source>
        <dbReference type="Google" id="ProtNLM"/>
    </source>
</evidence>
<dbReference type="Gene3D" id="3.40.50.300">
    <property type="entry name" value="P-loop containing nucleotide triphosphate hydrolases"/>
    <property type="match status" value="1"/>
</dbReference>
<gene>
    <name evidence="1" type="ORF">FB460_2513</name>
</gene>
<evidence type="ECO:0000313" key="1">
    <source>
        <dbReference type="EMBL" id="TQL56620.1"/>
    </source>
</evidence>
<sequence>MVSDVAVIVIASAGCAPGATTTALALALHWPRETVLVDADPNPTQAVLAGYLGGAVTDPGGLTAIAARHRARAELDVLSAALRLPTNEGPDQLRWFLPGVSHPGAAAVFPPVWTSLAPALNALHQRQIDAVIDVGRLGGGVPPALLAVAQVVLVVTRTSLRDLAAMRVHLPSLQQHHEQLDATAHVAVVVIGEGQPYTGHEIERVFGLPVWGRLADDPDTAAVYSDGEPPAKRHHRSPLVTSVAHMVEHLRGRIRPVTVGVSR</sequence>
<dbReference type="InterPro" id="IPR027417">
    <property type="entry name" value="P-loop_NTPase"/>
</dbReference>
<keyword evidence="2" id="KW-1185">Reference proteome</keyword>
<proteinExistence type="predicted"/>
<name>A0A542Z8U7_9ACTN</name>
<dbReference type="Proteomes" id="UP000316196">
    <property type="component" value="Unassembled WGS sequence"/>
</dbReference>
<accession>A0A542Z8U7</accession>
<comment type="caution">
    <text evidence="1">The sequence shown here is derived from an EMBL/GenBank/DDBJ whole genome shotgun (WGS) entry which is preliminary data.</text>
</comment>
<reference evidence="1 2" key="1">
    <citation type="submission" date="2019-06" db="EMBL/GenBank/DDBJ databases">
        <title>Sequencing the genomes of 1000 actinobacteria strains.</title>
        <authorList>
            <person name="Klenk H.-P."/>
        </authorList>
    </citation>
    <scope>NUCLEOTIDE SEQUENCE [LARGE SCALE GENOMIC DNA]</scope>
    <source>
        <strain evidence="1 2">DSM 8251</strain>
    </source>
</reference>
<dbReference type="SUPFAM" id="SSF52540">
    <property type="entry name" value="P-loop containing nucleoside triphosphate hydrolases"/>
    <property type="match status" value="1"/>
</dbReference>
<dbReference type="AlphaFoldDB" id="A0A542Z8U7"/>
<evidence type="ECO:0000313" key="2">
    <source>
        <dbReference type="Proteomes" id="UP000316196"/>
    </source>
</evidence>
<organism evidence="1 2">
    <name type="scientific">Propioniferax innocua</name>
    <dbReference type="NCBI Taxonomy" id="1753"/>
    <lineage>
        <taxon>Bacteria</taxon>
        <taxon>Bacillati</taxon>
        <taxon>Actinomycetota</taxon>
        <taxon>Actinomycetes</taxon>
        <taxon>Propionibacteriales</taxon>
        <taxon>Propionibacteriaceae</taxon>
        <taxon>Propioniferax</taxon>
    </lineage>
</organism>